<comment type="caution">
    <text evidence="2">The sequence shown here is derived from an EMBL/GenBank/DDBJ whole genome shotgun (WGS) entry which is preliminary data.</text>
</comment>
<name>L8WPV5_THACA</name>
<protein>
    <submittedName>
        <fullName evidence="2">Uncharacterized protein</fullName>
    </submittedName>
</protein>
<evidence type="ECO:0000256" key="1">
    <source>
        <dbReference type="SAM" id="MobiDB-lite"/>
    </source>
</evidence>
<accession>L8WPV5</accession>
<feature type="region of interest" description="Disordered" evidence="1">
    <location>
        <begin position="1"/>
        <end position="84"/>
    </location>
</feature>
<evidence type="ECO:0000313" key="3">
    <source>
        <dbReference type="Proteomes" id="UP000011668"/>
    </source>
</evidence>
<feature type="compositionally biased region" description="Basic and acidic residues" evidence="1">
    <location>
        <begin position="37"/>
        <end position="84"/>
    </location>
</feature>
<organism evidence="2 3">
    <name type="scientific">Thanatephorus cucumeris (strain AG1-IA)</name>
    <name type="common">Rice sheath blight fungus</name>
    <name type="synonym">Rhizoctonia solani</name>
    <dbReference type="NCBI Taxonomy" id="983506"/>
    <lineage>
        <taxon>Eukaryota</taxon>
        <taxon>Fungi</taxon>
        <taxon>Dikarya</taxon>
        <taxon>Basidiomycota</taxon>
        <taxon>Agaricomycotina</taxon>
        <taxon>Agaricomycetes</taxon>
        <taxon>Cantharellales</taxon>
        <taxon>Ceratobasidiaceae</taxon>
        <taxon>Rhizoctonia</taxon>
        <taxon>Rhizoctonia solani AG-1</taxon>
    </lineage>
</organism>
<sequence length="84" mass="9784">MKISYSGERRIQSVLSGNTLYEPRTKIPPKPTRNKAKTKDGKKMREKQRGEEGDEAHWVDKEQQGIVDQHKDREMGDGKDNRME</sequence>
<dbReference type="HOGENOM" id="CLU_2529014_0_0_1"/>
<dbReference type="AlphaFoldDB" id="L8WPV5"/>
<reference evidence="2 3" key="1">
    <citation type="journal article" date="2013" name="Nat. Commun.">
        <title>The evolution and pathogenic mechanisms of the rice sheath blight pathogen.</title>
        <authorList>
            <person name="Zheng A."/>
            <person name="Lin R."/>
            <person name="Xu L."/>
            <person name="Qin P."/>
            <person name="Tang C."/>
            <person name="Ai P."/>
            <person name="Zhang D."/>
            <person name="Liu Y."/>
            <person name="Sun Z."/>
            <person name="Feng H."/>
            <person name="Wang Y."/>
            <person name="Chen Y."/>
            <person name="Liang X."/>
            <person name="Fu R."/>
            <person name="Li Q."/>
            <person name="Zhang J."/>
            <person name="Yu X."/>
            <person name="Xie Z."/>
            <person name="Ding L."/>
            <person name="Guan P."/>
            <person name="Tang J."/>
            <person name="Liang Y."/>
            <person name="Wang S."/>
            <person name="Deng Q."/>
            <person name="Li S."/>
            <person name="Zhu J."/>
            <person name="Wang L."/>
            <person name="Liu H."/>
            <person name="Li P."/>
        </authorList>
    </citation>
    <scope>NUCLEOTIDE SEQUENCE [LARGE SCALE GENOMIC DNA]</scope>
    <source>
        <strain evidence="3">AG-1 IA</strain>
    </source>
</reference>
<gene>
    <name evidence="2" type="ORF">AG1IA_05788</name>
</gene>
<dbReference type="Proteomes" id="UP000011668">
    <property type="component" value="Unassembled WGS sequence"/>
</dbReference>
<evidence type="ECO:0000313" key="2">
    <source>
        <dbReference type="EMBL" id="ELU40191.1"/>
    </source>
</evidence>
<dbReference type="EMBL" id="AFRT01001497">
    <property type="protein sequence ID" value="ELU40191.1"/>
    <property type="molecule type" value="Genomic_DNA"/>
</dbReference>
<keyword evidence="3" id="KW-1185">Reference proteome</keyword>
<proteinExistence type="predicted"/>